<keyword evidence="1" id="KW-0175">Coiled coil</keyword>
<keyword evidence="3" id="KW-1185">Reference proteome</keyword>
<dbReference type="RefSeq" id="WP_145098856.1">
    <property type="nucleotide sequence ID" value="NZ_CP036348.1"/>
</dbReference>
<proteinExistence type="predicted"/>
<accession>A0A518JX65</accession>
<protein>
    <submittedName>
        <fullName evidence="2">Uncharacterized protein</fullName>
    </submittedName>
</protein>
<dbReference type="AlphaFoldDB" id="A0A518JX65"/>
<dbReference type="KEGG" id="rcf:Poly24_38510"/>
<dbReference type="Gene3D" id="1.20.58.90">
    <property type="match status" value="1"/>
</dbReference>
<sequence>MSELPRMSVKSLRDLIADTETTLKDLNTELQRREIAAQEMEIEHLEDHMKHAQLSLQSIRDFLAILVNEYRSRH</sequence>
<reference evidence="2 3" key="1">
    <citation type="submission" date="2019-02" db="EMBL/GenBank/DDBJ databases">
        <title>Deep-cultivation of Planctomycetes and their phenomic and genomic characterization uncovers novel biology.</title>
        <authorList>
            <person name="Wiegand S."/>
            <person name="Jogler M."/>
            <person name="Boedeker C."/>
            <person name="Pinto D."/>
            <person name="Vollmers J."/>
            <person name="Rivas-Marin E."/>
            <person name="Kohn T."/>
            <person name="Peeters S.H."/>
            <person name="Heuer A."/>
            <person name="Rast P."/>
            <person name="Oberbeckmann S."/>
            <person name="Bunk B."/>
            <person name="Jeske O."/>
            <person name="Meyerdierks A."/>
            <person name="Storesund J.E."/>
            <person name="Kallscheuer N."/>
            <person name="Luecker S."/>
            <person name="Lage O.M."/>
            <person name="Pohl T."/>
            <person name="Merkel B.J."/>
            <person name="Hornburger P."/>
            <person name="Mueller R.-W."/>
            <person name="Bruemmer F."/>
            <person name="Labrenz M."/>
            <person name="Spormann A.M."/>
            <person name="Op den Camp H."/>
            <person name="Overmann J."/>
            <person name="Amann R."/>
            <person name="Jetten M.S.M."/>
            <person name="Mascher T."/>
            <person name="Medema M.H."/>
            <person name="Devos D.P."/>
            <person name="Kaster A.-K."/>
            <person name="Ovreas L."/>
            <person name="Rohde M."/>
            <person name="Galperin M.Y."/>
            <person name="Jogler C."/>
        </authorList>
    </citation>
    <scope>NUCLEOTIDE SEQUENCE [LARGE SCALE GENOMIC DNA]</scope>
    <source>
        <strain evidence="2 3">Poly24</strain>
    </source>
</reference>
<evidence type="ECO:0000313" key="2">
    <source>
        <dbReference type="EMBL" id="QDV70132.1"/>
    </source>
</evidence>
<dbReference type="OrthoDB" id="286961at2"/>
<feature type="coiled-coil region" evidence="1">
    <location>
        <begin position="9"/>
        <end position="55"/>
    </location>
</feature>
<evidence type="ECO:0000313" key="3">
    <source>
        <dbReference type="Proteomes" id="UP000315082"/>
    </source>
</evidence>
<gene>
    <name evidence="2" type="ORF">Poly24_38510</name>
</gene>
<dbReference type="EMBL" id="CP036348">
    <property type="protein sequence ID" value="QDV70132.1"/>
    <property type="molecule type" value="Genomic_DNA"/>
</dbReference>
<name>A0A518JX65_9BACT</name>
<evidence type="ECO:0000256" key="1">
    <source>
        <dbReference type="SAM" id="Coils"/>
    </source>
</evidence>
<dbReference type="Proteomes" id="UP000315082">
    <property type="component" value="Chromosome"/>
</dbReference>
<organism evidence="2 3">
    <name type="scientific">Rosistilla carotiformis</name>
    <dbReference type="NCBI Taxonomy" id="2528017"/>
    <lineage>
        <taxon>Bacteria</taxon>
        <taxon>Pseudomonadati</taxon>
        <taxon>Planctomycetota</taxon>
        <taxon>Planctomycetia</taxon>
        <taxon>Pirellulales</taxon>
        <taxon>Pirellulaceae</taxon>
        <taxon>Rosistilla</taxon>
    </lineage>
</organism>